<dbReference type="SUPFAM" id="SSF52540">
    <property type="entry name" value="P-loop containing nucleoside triphosphate hydrolases"/>
    <property type="match status" value="1"/>
</dbReference>
<comment type="caution">
    <text evidence="1">The sequence shown here is derived from an EMBL/GenBank/DDBJ whole genome shotgun (WGS) entry which is preliminary data.</text>
</comment>
<dbReference type="InterPro" id="IPR011335">
    <property type="entry name" value="Restrct_endonuc-II-like"/>
</dbReference>
<sequence length="589" mass="68362">MDKNQFAIKTLVPEEIYTGRDEFIAYFYNEALKAATRRSRSIVLLGQRRMGKTEIFKRVVNRLFFEQNHKNPNAVIPVYYKFSDVVTDPWKFATEYVENFIKWYTAFRMRKPDIFEDSYTDLNTLFDYVKSNIEMTPSFERSFNLFKSFQEKSIVYPEKAALNLPRTISDRDDSTIVMFLDEIQNLHLPQHDFNIVGYMQDAVESPTCPHYVTGSAMSILFKILATGSLYGRFFDEPIKPFTTFCGSVLVNKSAEYYGAEIPELMAPVVAERCGGNPFYINAVVQQSAKLNEPLENEKLINKILAVDLSAGFIYGELRDQVMKWIKRLNDQNITKWILYLSALEEAERINPERIQKELKRQEGEDVDLEKIKSVMVGLSQGDLIDYKSFGDWFTHVNDPILQEFLKVWGKIEVAGITRAEVEEEIISKYESLKKKYNNYKGYLAEVFIIQILWNNQKKILDGKYFNFPEKIKMPGRFIYIAHRSRLGAGRGKEIDIYATAGSTVWVVESKWWKDPVDVDVAKNLMKQGDIVKEIRGKDLKKLTLWLFASNGVTENAKKFMENNGILWSTKENLNDLLKDSDLRKLPEID</sequence>
<reference evidence="2" key="1">
    <citation type="submission" date="2012-11" db="EMBL/GenBank/DDBJ databases">
        <authorList>
            <person name="Lucero-Rivera Y.E."/>
            <person name="Tovar-Ramirez D."/>
        </authorList>
    </citation>
    <scope>NUCLEOTIDE SEQUENCE [LARGE SCALE GENOMIC DNA]</scope>
    <source>
        <strain evidence="2">Araruama</strain>
    </source>
</reference>
<organism evidence="1 2">
    <name type="scientific">Candidatus Magnetoglobus multicellularis str. Araruama</name>
    <dbReference type="NCBI Taxonomy" id="890399"/>
    <lineage>
        <taxon>Bacteria</taxon>
        <taxon>Pseudomonadati</taxon>
        <taxon>Thermodesulfobacteriota</taxon>
        <taxon>Desulfobacteria</taxon>
        <taxon>Desulfobacterales</taxon>
        <taxon>Desulfobacteraceae</taxon>
        <taxon>Candidatus Magnetoglobus</taxon>
    </lineage>
</organism>
<evidence type="ECO:0008006" key="3">
    <source>
        <dbReference type="Google" id="ProtNLM"/>
    </source>
</evidence>
<dbReference type="SUPFAM" id="SSF52980">
    <property type="entry name" value="Restriction endonuclease-like"/>
    <property type="match status" value="1"/>
</dbReference>
<dbReference type="EMBL" id="ATBP01000377">
    <property type="protein sequence ID" value="ETR70741.1"/>
    <property type="molecule type" value="Genomic_DNA"/>
</dbReference>
<dbReference type="AlphaFoldDB" id="A0A1V1P7C7"/>
<accession>A0A1V1P7C7</accession>
<dbReference type="PANTHER" id="PTHR34301">
    <property type="entry name" value="DNA-BINDING PROTEIN-RELATED"/>
    <property type="match status" value="1"/>
</dbReference>
<dbReference type="Gene3D" id="3.40.50.300">
    <property type="entry name" value="P-loop containing nucleotide triphosphate hydrolases"/>
    <property type="match status" value="1"/>
</dbReference>
<name>A0A1V1P7C7_9BACT</name>
<proteinExistence type="predicted"/>
<protein>
    <recommendedName>
        <fullName evidence="3">ATPase domain protein, prokaryote domain protein</fullName>
    </recommendedName>
</protein>
<dbReference type="Proteomes" id="UP000189670">
    <property type="component" value="Unassembled WGS sequence"/>
</dbReference>
<dbReference type="InterPro" id="IPR027417">
    <property type="entry name" value="P-loop_NTPase"/>
</dbReference>
<evidence type="ECO:0000313" key="1">
    <source>
        <dbReference type="EMBL" id="ETR70741.1"/>
    </source>
</evidence>
<evidence type="ECO:0000313" key="2">
    <source>
        <dbReference type="Proteomes" id="UP000189670"/>
    </source>
</evidence>
<dbReference type="PANTHER" id="PTHR34301:SF8">
    <property type="entry name" value="ATPASE DOMAIN-CONTAINING PROTEIN"/>
    <property type="match status" value="1"/>
</dbReference>
<gene>
    <name evidence="1" type="ORF">OMM_03023</name>
</gene>